<sequence length="382" mass="42792">MKLPIYFDYSATTPVDSRVAKKMMKYLTIDGIFGNPSSRSHRFGWEAEEAVDIARNQVAELINSDSSEIIFTSGATESNNLAIKGAAKFYQKKGIHIITNKIEHKSVLDTCLQLENEGFEITYLSTEYNGIIPIKKIENAIKKNTILISIMHVNNEIGIIQNIEEIGKICRNNGIIFHVDATQSIGKIPVDIKLLKIDLMSFSAHKIYGPMGIGVLYVRRNPSVYICAQQHGGGHEYGMRSGTLAVHQIVGIGEACNILKKEILKEYKRLNNLRLRLLKGIKDIKGIFINTDFKHSAPHILNISFENVENELLLILLKDLAVSSGSACNSNNLESSYVLRSLGISNKLAHNSIRFSIGRFTKKKEINYAIKLINDVIEKIKF</sequence>
<dbReference type="Pfam" id="PF00266">
    <property type="entry name" value="Aminotran_5"/>
    <property type="match status" value="1"/>
</dbReference>
<evidence type="ECO:0000256" key="6">
    <source>
        <dbReference type="ARBA" id="ARBA00022898"/>
    </source>
</evidence>
<evidence type="ECO:0000259" key="11">
    <source>
        <dbReference type="Pfam" id="PF00266"/>
    </source>
</evidence>
<evidence type="ECO:0000313" key="12">
    <source>
        <dbReference type="EMBL" id="CAL1329548.1"/>
    </source>
</evidence>
<dbReference type="InterPro" id="IPR016454">
    <property type="entry name" value="Cysteine_dSase"/>
</dbReference>
<dbReference type="PANTHER" id="PTHR11601:SF34">
    <property type="entry name" value="CYSTEINE DESULFURASE"/>
    <property type="match status" value="1"/>
</dbReference>
<evidence type="ECO:0000256" key="1">
    <source>
        <dbReference type="ARBA" id="ARBA00001933"/>
    </source>
</evidence>
<dbReference type="PROSITE" id="PS00595">
    <property type="entry name" value="AA_TRANSFER_CLASS_5"/>
    <property type="match status" value="1"/>
</dbReference>
<evidence type="ECO:0000313" key="13">
    <source>
        <dbReference type="Proteomes" id="UP001497533"/>
    </source>
</evidence>
<dbReference type="GO" id="GO:0031071">
    <property type="term" value="F:cysteine desulfurase activity"/>
    <property type="evidence" value="ECO:0007669"/>
    <property type="project" value="UniProtKB-EC"/>
</dbReference>
<dbReference type="Gene3D" id="3.90.1150.10">
    <property type="entry name" value="Aspartate Aminotransferase, domain 1"/>
    <property type="match status" value="1"/>
</dbReference>
<evidence type="ECO:0000256" key="10">
    <source>
        <dbReference type="RuleBase" id="RU004504"/>
    </source>
</evidence>
<evidence type="ECO:0000256" key="2">
    <source>
        <dbReference type="ARBA" id="ARBA00006490"/>
    </source>
</evidence>
<dbReference type="PANTHER" id="PTHR11601">
    <property type="entry name" value="CYSTEINE DESULFURYLASE FAMILY MEMBER"/>
    <property type="match status" value="1"/>
</dbReference>
<dbReference type="InterPro" id="IPR020578">
    <property type="entry name" value="Aminotrans_V_PyrdxlP_BS"/>
</dbReference>
<dbReference type="SUPFAM" id="SSF53383">
    <property type="entry name" value="PLP-dependent transferases"/>
    <property type="match status" value="1"/>
</dbReference>
<gene>
    <name evidence="12" type="primary">iscS</name>
    <name evidence="12" type="ORF">PRHACTZTBTEA_647</name>
</gene>
<organism evidence="12 13">
    <name type="scientific">Candidatus Providencia siddallii</name>
    <dbReference type="NCBI Taxonomy" id="1715285"/>
    <lineage>
        <taxon>Bacteria</taxon>
        <taxon>Pseudomonadati</taxon>
        <taxon>Pseudomonadota</taxon>
        <taxon>Gammaproteobacteria</taxon>
        <taxon>Enterobacterales</taxon>
        <taxon>Morganellaceae</taxon>
        <taxon>Providencia</taxon>
    </lineage>
</organism>
<keyword evidence="8" id="KW-0411">Iron-sulfur</keyword>
<keyword evidence="13" id="KW-1185">Reference proteome</keyword>
<proteinExistence type="inferred from homology"/>
<dbReference type="EC" id="2.8.1.7" evidence="3"/>
<comment type="similarity">
    <text evidence="2">Belongs to the class-V pyridoxal-phosphate-dependent aminotransferase family. NifS/IscS subfamily.</text>
</comment>
<dbReference type="NCBIfam" id="NF010611">
    <property type="entry name" value="PRK14012.1"/>
    <property type="match status" value="1"/>
</dbReference>
<reference evidence="12" key="1">
    <citation type="submission" date="2024-04" db="EMBL/GenBank/DDBJ databases">
        <authorList>
            <person name="Manzano-Marin A."/>
            <person name="Manzano-Marin A."/>
            <person name="Alejandro Manzano Marin A."/>
        </authorList>
    </citation>
    <scope>NUCLEOTIDE SEQUENCE [LARGE SCALE GENOMIC DNA]</scope>
    <source>
        <strain evidence="12">TABTEA</strain>
    </source>
</reference>
<evidence type="ECO:0000256" key="3">
    <source>
        <dbReference type="ARBA" id="ARBA00012239"/>
    </source>
</evidence>
<protein>
    <recommendedName>
        <fullName evidence="3">cysteine desulfurase</fullName>
        <ecNumber evidence="3">2.8.1.7</ecNumber>
    </recommendedName>
</protein>
<dbReference type="InterPro" id="IPR000192">
    <property type="entry name" value="Aminotrans_V_dom"/>
</dbReference>
<dbReference type="Proteomes" id="UP001497533">
    <property type="component" value="Chromosome"/>
</dbReference>
<evidence type="ECO:0000256" key="9">
    <source>
        <dbReference type="ARBA" id="ARBA00050776"/>
    </source>
</evidence>
<evidence type="ECO:0000256" key="8">
    <source>
        <dbReference type="ARBA" id="ARBA00023014"/>
    </source>
</evidence>
<comment type="catalytic activity">
    <reaction evidence="9">
        <text>(sulfur carrier)-H + L-cysteine = (sulfur carrier)-SH + L-alanine</text>
        <dbReference type="Rhea" id="RHEA:43892"/>
        <dbReference type="Rhea" id="RHEA-COMP:14737"/>
        <dbReference type="Rhea" id="RHEA-COMP:14739"/>
        <dbReference type="ChEBI" id="CHEBI:29917"/>
        <dbReference type="ChEBI" id="CHEBI:35235"/>
        <dbReference type="ChEBI" id="CHEBI:57972"/>
        <dbReference type="ChEBI" id="CHEBI:64428"/>
        <dbReference type="EC" id="2.8.1.7"/>
    </reaction>
</comment>
<evidence type="ECO:0000256" key="7">
    <source>
        <dbReference type="ARBA" id="ARBA00023004"/>
    </source>
</evidence>
<dbReference type="Gene3D" id="3.40.640.10">
    <property type="entry name" value="Type I PLP-dependent aspartate aminotransferase-like (Major domain)"/>
    <property type="match status" value="1"/>
</dbReference>
<evidence type="ECO:0000256" key="5">
    <source>
        <dbReference type="ARBA" id="ARBA00022723"/>
    </source>
</evidence>
<comment type="cofactor">
    <cofactor evidence="1 10">
        <name>pyridoxal 5'-phosphate</name>
        <dbReference type="ChEBI" id="CHEBI:597326"/>
    </cofactor>
</comment>
<dbReference type="InterPro" id="IPR015421">
    <property type="entry name" value="PyrdxlP-dep_Trfase_major"/>
</dbReference>
<keyword evidence="6" id="KW-0663">Pyridoxal phosphate</keyword>
<dbReference type="InterPro" id="IPR015422">
    <property type="entry name" value="PyrdxlP-dep_Trfase_small"/>
</dbReference>
<keyword evidence="4 12" id="KW-0808">Transferase</keyword>
<dbReference type="InterPro" id="IPR015424">
    <property type="entry name" value="PyrdxlP-dep_Trfase"/>
</dbReference>
<keyword evidence="7" id="KW-0408">Iron</keyword>
<name>A0ABM9NPX3_9GAMM</name>
<keyword evidence="5" id="KW-0479">Metal-binding</keyword>
<dbReference type="PIRSF" id="PIRSF005572">
    <property type="entry name" value="NifS"/>
    <property type="match status" value="1"/>
</dbReference>
<evidence type="ECO:0000256" key="4">
    <source>
        <dbReference type="ARBA" id="ARBA00022679"/>
    </source>
</evidence>
<accession>A0ABM9NPX3</accession>
<feature type="domain" description="Aminotransferase class V" evidence="11">
    <location>
        <begin position="5"/>
        <end position="367"/>
    </location>
</feature>
<dbReference type="EMBL" id="OZ034688">
    <property type="protein sequence ID" value="CAL1329548.1"/>
    <property type="molecule type" value="Genomic_DNA"/>
</dbReference>